<dbReference type="Gramene" id="PGSC0003DMT400090878">
    <property type="protein sequence ID" value="PGSC0003DMT400090878"/>
    <property type="gene ID" value="PGSC0003DMG400040449"/>
</dbReference>
<reference evidence="3" key="1">
    <citation type="journal article" date="2011" name="Nature">
        <title>Genome sequence and analysis of the tuber crop potato.</title>
        <authorList>
            <consortium name="The Potato Genome Sequencing Consortium"/>
        </authorList>
    </citation>
    <scope>NUCLEOTIDE SEQUENCE [LARGE SCALE GENOMIC DNA]</scope>
    <source>
        <strain evidence="3">cv. DM1-3 516 R44</strain>
    </source>
</reference>
<evidence type="ECO:0000313" key="3">
    <source>
        <dbReference type="Proteomes" id="UP000011115"/>
    </source>
</evidence>
<dbReference type="HOGENOM" id="CLU_028647_0_4_1"/>
<keyword evidence="3" id="KW-1185">Reference proteome</keyword>
<accession>M1DLE2</accession>
<dbReference type="Proteomes" id="UP000011115">
    <property type="component" value="Unassembled WGS sequence"/>
</dbReference>
<proteinExistence type="predicted"/>
<dbReference type="EnsemblPlants" id="PGSC0003DMT400090878">
    <property type="protein sequence ID" value="PGSC0003DMT400090878"/>
    <property type="gene ID" value="PGSC0003DMG400040449"/>
</dbReference>
<feature type="region of interest" description="Disordered" evidence="1">
    <location>
        <begin position="110"/>
        <end position="212"/>
    </location>
</feature>
<evidence type="ECO:0000313" key="2">
    <source>
        <dbReference type="EnsemblPlants" id="PGSC0003DMT400090878"/>
    </source>
</evidence>
<dbReference type="InParanoid" id="M1DLE2"/>
<dbReference type="AlphaFoldDB" id="M1DLE2"/>
<organism evidence="2 3">
    <name type="scientific">Solanum tuberosum</name>
    <name type="common">Potato</name>
    <dbReference type="NCBI Taxonomy" id="4113"/>
    <lineage>
        <taxon>Eukaryota</taxon>
        <taxon>Viridiplantae</taxon>
        <taxon>Streptophyta</taxon>
        <taxon>Embryophyta</taxon>
        <taxon>Tracheophyta</taxon>
        <taxon>Spermatophyta</taxon>
        <taxon>Magnoliopsida</taxon>
        <taxon>eudicotyledons</taxon>
        <taxon>Gunneridae</taxon>
        <taxon>Pentapetalae</taxon>
        <taxon>asterids</taxon>
        <taxon>lamiids</taxon>
        <taxon>Solanales</taxon>
        <taxon>Solanaceae</taxon>
        <taxon>Solanoideae</taxon>
        <taxon>Solaneae</taxon>
        <taxon>Solanum</taxon>
    </lineage>
</organism>
<feature type="compositionally biased region" description="Polar residues" evidence="1">
    <location>
        <begin position="175"/>
        <end position="186"/>
    </location>
</feature>
<name>M1DLE2_SOLTU</name>
<dbReference type="PaxDb" id="4113-PGSC0003DMT400090878"/>
<evidence type="ECO:0000256" key="1">
    <source>
        <dbReference type="SAM" id="MobiDB-lite"/>
    </source>
</evidence>
<sequence>MGQAGRQPPLTATLVHGFSVDISETTLHRWRACRVGQHSSLVIKKATLTFVAKFFWLLVRNHGPSPTTDVTTLQKDIESLHVDITGLFSPPETELESIPMAPIDETVMSALFGDGMPPPVSSHTIGKRPRSSRASDETEAGRSSKKEHHQTEAAQKASILTRSCDSSGRAREISISASNSVNTTNAAVRVDDSTTEGSRMIDAGTIDGDPSV</sequence>
<reference evidence="2" key="2">
    <citation type="submission" date="2015-06" db="UniProtKB">
        <authorList>
            <consortium name="EnsemblPlants"/>
        </authorList>
    </citation>
    <scope>IDENTIFICATION</scope>
    <source>
        <strain evidence="2">DM1-3 516 R44</strain>
    </source>
</reference>
<feature type="compositionally biased region" description="Basic and acidic residues" evidence="1">
    <location>
        <begin position="133"/>
        <end position="144"/>
    </location>
</feature>
<protein>
    <submittedName>
        <fullName evidence="2">Integrase core domain containing protein</fullName>
    </submittedName>
</protein>